<feature type="region of interest" description="Disordered" evidence="1">
    <location>
        <begin position="503"/>
        <end position="522"/>
    </location>
</feature>
<name>A0A166ENG9_9AGAM</name>
<dbReference type="AlphaFoldDB" id="A0A166ENG9"/>
<gene>
    <name evidence="4" type="ORF">SISSUDRAFT_1127759</name>
</gene>
<proteinExistence type="predicted"/>
<organism evidence="4 5">
    <name type="scientific">Sistotremastrum suecicum HHB10207 ss-3</name>
    <dbReference type="NCBI Taxonomy" id="1314776"/>
    <lineage>
        <taxon>Eukaryota</taxon>
        <taxon>Fungi</taxon>
        <taxon>Dikarya</taxon>
        <taxon>Basidiomycota</taxon>
        <taxon>Agaricomycotina</taxon>
        <taxon>Agaricomycetes</taxon>
        <taxon>Sistotremastrales</taxon>
        <taxon>Sistotremastraceae</taxon>
        <taxon>Sistotremastrum</taxon>
    </lineage>
</organism>
<dbReference type="InterPro" id="IPR037291">
    <property type="entry name" value="DUF4139"/>
</dbReference>
<dbReference type="Proteomes" id="UP000076798">
    <property type="component" value="Unassembled WGS sequence"/>
</dbReference>
<dbReference type="Pfam" id="PF13600">
    <property type="entry name" value="DUF4140"/>
    <property type="match status" value="1"/>
</dbReference>
<sequence length="586" mass="64086">MSKIVYDASEHPVNAVTVFQANRAEINRRIQVDLVAGQNEVEVIHLPSVLDEDSIRVDGIGKAVIFDVIYKPPTPIGKGKDSAALKQLLKKKATLDSRKHILEHEDSILSSYSEKIDSKDVDSQKLSQFLSLYQDRKSALDLELLELQDTIKANDADIEEERKLAKSDKRSQKRGVTIVIVVLADENGPAELSLSYVVSSAQWKAQYDLRASISNSQKSDTSISLQYRASIWQATGEDWENVELKLSTASPQIGSTVPSLRSEHVHQEIVYQNFAKSANRTRRSKSFGGPPIPAMSRFLRSSGSAESEEDEDVGFSLPAFMATSQTVATENAISANFAIEGLSTIPSNTDDDSQTHKVTIAIIDLNDVSLEWITVPKELPSAFLQCRVKNTSPYLLLPGPANIFMDNNFVSKSELSQVSSQESFSCSLGVDPEVRVTYHPVRKMVKTVGGLLSSKTTTTSFTQNITLKNNRRAALKRLIVKDSVPISSDSRFKVNVLVPKGLEEGGPSSKASSSVRGPTQDVSLGTNVSVRWAPTAGSESVFREDGVADNAEGTIEWTCVVEPGSSQDLQLVWEVVAPAGVKWTKS</sequence>
<dbReference type="InterPro" id="IPR025554">
    <property type="entry name" value="DUF4140"/>
</dbReference>
<evidence type="ECO:0000259" key="2">
    <source>
        <dbReference type="Pfam" id="PF13598"/>
    </source>
</evidence>
<reference evidence="4 5" key="1">
    <citation type="journal article" date="2016" name="Mol. Biol. Evol.">
        <title>Comparative Genomics of Early-Diverging Mushroom-Forming Fungi Provides Insights into the Origins of Lignocellulose Decay Capabilities.</title>
        <authorList>
            <person name="Nagy L.G."/>
            <person name="Riley R."/>
            <person name="Tritt A."/>
            <person name="Adam C."/>
            <person name="Daum C."/>
            <person name="Floudas D."/>
            <person name="Sun H."/>
            <person name="Yadav J.S."/>
            <person name="Pangilinan J."/>
            <person name="Larsson K.H."/>
            <person name="Matsuura K."/>
            <person name="Barry K."/>
            <person name="Labutti K."/>
            <person name="Kuo R."/>
            <person name="Ohm R.A."/>
            <person name="Bhattacharya S.S."/>
            <person name="Shirouzu T."/>
            <person name="Yoshinaga Y."/>
            <person name="Martin F.M."/>
            <person name="Grigoriev I.V."/>
            <person name="Hibbett D.S."/>
        </authorList>
    </citation>
    <scope>NUCLEOTIDE SEQUENCE [LARGE SCALE GENOMIC DNA]</scope>
    <source>
        <strain evidence="4 5">HHB10207 ss-3</strain>
    </source>
</reference>
<dbReference type="EMBL" id="KV428041">
    <property type="protein sequence ID" value="KZT39777.1"/>
    <property type="molecule type" value="Genomic_DNA"/>
</dbReference>
<feature type="compositionally biased region" description="Polar residues" evidence="1">
    <location>
        <begin position="509"/>
        <end position="522"/>
    </location>
</feature>
<dbReference type="NCBIfam" id="TIGR02231">
    <property type="entry name" value="mucoidy inhibitor MuiA family protein"/>
    <property type="match status" value="1"/>
</dbReference>
<dbReference type="Pfam" id="PF13598">
    <property type="entry name" value="DUF4139"/>
    <property type="match status" value="1"/>
</dbReference>
<keyword evidence="5" id="KW-1185">Reference proteome</keyword>
<evidence type="ECO:0000256" key="1">
    <source>
        <dbReference type="SAM" id="MobiDB-lite"/>
    </source>
</evidence>
<evidence type="ECO:0000313" key="4">
    <source>
        <dbReference type="EMBL" id="KZT39777.1"/>
    </source>
</evidence>
<dbReference type="PANTHER" id="PTHR31005">
    <property type="entry name" value="DUF4139 DOMAIN-CONTAINING PROTEIN"/>
    <property type="match status" value="1"/>
</dbReference>
<feature type="domain" description="DUF4139" evidence="2">
    <location>
        <begin position="192"/>
        <end position="578"/>
    </location>
</feature>
<protein>
    <recommendedName>
        <fullName evidence="6">Mucoidy inhibitor A</fullName>
    </recommendedName>
</protein>
<evidence type="ECO:0008006" key="6">
    <source>
        <dbReference type="Google" id="ProtNLM"/>
    </source>
</evidence>
<feature type="domain" description="DUF4140" evidence="3">
    <location>
        <begin position="16"/>
        <end position="110"/>
    </location>
</feature>
<accession>A0A166ENG9</accession>
<dbReference type="STRING" id="1314776.A0A166ENG9"/>
<dbReference type="InterPro" id="IPR011935">
    <property type="entry name" value="CHP02231"/>
</dbReference>
<evidence type="ECO:0000259" key="3">
    <source>
        <dbReference type="Pfam" id="PF13600"/>
    </source>
</evidence>
<dbReference type="OrthoDB" id="10068793at2759"/>
<evidence type="ECO:0000313" key="5">
    <source>
        <dbReference type="Proteomes" id="UP000076798"/>
    </source>
</evidence>
<dbReference type="PANTHER" id="PTHR31005:SF8">
    <property type="entry name" value="DUF4139 DOMAIN-CONTAINING PROTEIN"/>
    <property type="match status" value="1"/>
</dbReference>